<evidence type="ECO:0000313" key="9">
    <source>
        <dbReference type="Proteomes" id="UP000191418"/>
    </source>
</evidence>
<comment type="caution">
    <text evidence="8">The sequence shown here is derived from an EMBL/GenBank/DDBJ whole genome shotgun (WGS) entry which is preliminary data.</text>
</comment>
<dbReference type="GO" id="GO:0003677">
    <property type="term" value="F:DNA binding"/>
    <property type="evidence" value="ECO:0007669"/>
    <property type="project" value="UniProtKB-UniRule"/>
</dbReference>
<evidence type="ECO:0000256" key="3">
    <source>
        <dbReference type="ARBA" id="ARBA00023125"/>
    </source>
</evidence>
<keyword evidence="4" id="KW-0233">DNA recombination</keyword>
<gene>
    <name evidence="8" type="ORF">BTE48_03585</name>
</gene>
<dbReference type="InterPro" id="IPR050808">
    <property type="entry name" value="Phage_Integrase"/>
</dbReference>
<dbReference type="GO" id="GO:0015074">
    <property type="term" value="P:DNA integration"/>
    <property type="evidence" value="ECO:0007669"/>
    <property type="project" value="UniProtKB-KW"/>
</dbReference>
<dbReference type="EMBL" id="MTSM01000003">
    <property type="protein sequence ID" value="OPX56518.1"/>
    <property type="molecule type" value="Genomic_DNA"/>
</dbReference>
<protein>
    <submittedName>
        <fullName evidence="8">Integrase</fullName>
    </submittedName>
</protein>
<dbReference type="PANTHER" id="PTHR30629:SF2">
    <property type="entry name" value="PROPHAGE INTEGRASE INTS-RELATED"/>
    <property type="match status" value="1"/>
</dbReference>
<dbReference type="GO" id="GO:0006310">
    <property type="term" value="P:DNA recombination"/>
    <property type="evidence" value="ECO:0007669"/>
    <property type="project" value="UniProtKB-KW"/>
</dbReference>
<keyword evidence="9" id="KW-1185">Reference proteome</keyword>
<dbReference type="InterPro" id="IPR010998">
    <property type="entry name" value="Integrase_recombinase_N"/>
</dbReference>
<feature type="domain" description="Core-binding (CB)" evidence="7">
    <location>
        <begin position="107"/>
        <end position="189"/>
    </location>
</feature>
<dbReference type="Gene3D" id="1.10.443.10">
    <property type="entry name" value="Intergrase catalytic core"/>
    <property type="match status" value="1"/>
</dbReference>
<sequence length="451" mass="51573">MVKTTEKITAKKLQQIARAISADQPTKDIFDSEIQGFHVRSGAKSISFRIKYQAPNSNTQRIYTIGHYPKITAEQAREQAKDLLGRVARGEDVQEIKRSAKKESDLQKQQTLKAYLWTHYKVYQDRHKKGKETLSMISNHFTDLMGRPLSKITSRDIERWQATKEAEGLAWGTITRIFGALRTMLNHAATKGFIDSNPIKGYKLTKPAMTEIELSKAGASRRYLEAYEVTALFKALDDYQEIKRQQRRNSRSHGKLRLPDWDVMTYVDHVKPMVLMMYYTGFRSGDMFGLRWEHVNLNFATITKTIEKTAHHNPEPRSFPISKPLVKILTDWHQQRGKPISGYVFPSERTGGRMSKNAMQTPWAKIRQLAGLPTKLVLYTLRHNFASQLIMAGVDLLAVSELMAHKDIHTTIKNYGHLRPDHKRHAVDLFANTALMPSDTTGLPEVKAVTN</sequence>
<dbReference type="InterPro" id="IPR002104">
    <property type="entry name" value="Integrase_catalytic"/>
</dbReference>
<dbReference type="OrthoDB" id="9057547at2"/>
<dbReference type="InterPro" id="IPR044068">
    <property type="entry name" value="CB"/>
</dbReference>
<dbReference type="SUPFAM" id="SSF56349">
    <property type="entry name" value="DNA breaking-rejoining enzymes"/>
    <property type="match status" value="1"/>
</dbReference>
<feature type="domain" description="Tyr recombinase" evidence="6">
    <location>
        <begin position="219"/>
        <end position="428"/>
    </location>
</feature>
<dbReference type="Proteomes" id="UP000191418">
    <property type="component" value="Unassembled WGS sequence"/>
</dbReference>
<evidence type="ECO:0000259" key="6">
    <source>
        <dbReference type="PROSITE" id="PS51898"/>
    </source>
</evidence>
<name>A0A1T4QCM6_9GAMM</name>
<comment type="similarity">
    <text evidence="1">Belongs to the 'phage' integrase family.</text>
</comment>
<dbReference type="Pfam" id="PF00589">
    <property type="entry name" value="Phage_integrase"/>
    <property type="match status" value="1"/>
</dbReference>
<accession>A0A1T4QCM6</accession>
<evidence type="ECO:0000259" key="7">
    <source>
        <dbReference type="PROSITE" id="PS51900"/>
    </source>
</evidence>
<evidence type="ECO:0000256" key="1">
    <source>
        <dbReference type="ARBA" id="ARBA00008857"/>
    </source>
</evidence>
<dbReference type="PROSITE" id="PS51898">
    <property type="entry name" value="TYR_RECOMBINASE"/>
    <property type="match status" value="1"/>
</dbReference>
<dbReference type="RefSeq" id="WP_078745443.1">
    <property type="nucleotide sequence ID" value="NZ_FUXG01000011.1"/>
</dbReference>
<proteinExistence type="inferred from homology"/>
<evidence type="ECO:0000256" key="4">
    <source>
        <dbReference type="ARBA" id="ARBA00023172"/>
    </source>
</evidence>
<organism evidence="8 9">
    <name type="scientific">Oceanospirillum multiglobuliferum</name>
    <dbReference type="NCBI Taxonomy" id="64969"/>
    <lineage>
        <taxon>Bacteria</taxon>
        <taxon>Pseudomonadati</taxon>
        <taxon>Pseudomonadota</taxon>
        <taxon>Gammaproteobacteria</taxon>
        <taxon>Oceanospirillales</taxon>
        <taxon>Oceanospirillaceae</taxon>
        <taxon>Oceanospirillum</taxon>
    </lineage>
</organism>
<dbReference type="CDD" id="cd00796">
    <property type="entry name" value="INT_Rci_Hp1_C"/>
    <property type="match status" value="1"/>
</dbReference>
<dbReference type="InterPro" id="IPR011010">
    <property type="entry name" value="DNA_brk_join_enz"/>
</dbReference>
<dbReference type="PANTHER" id="PTHR30629">
    <property type="entry name" value="PROPHAGE INTEGRASE"/>
    <property type="match status" value="1"/>
</dbReference>
<dbReference type="Gene3D" id="3.30.160.390">
    <property type="entry name" value="Integrase, DNA-binding domain"/>
    <property type="match status" value="1"/>
</dbReference>
<reference evidence="8 9" key="1">
    <citation type="submission" date="2017-01" db="EMBL/GenBank/DDBJ databases">
        <title>Genome Sequencing of a Marine Spirillum, Oceanospirillum multiglobuliferum ATCC 33336, from Japan.</title>
        <authorList>
            <person name="Carney J.G."/>
            <person name="Trachtenberg A.M."/>
            <person name="Rheaume B.A."/>
            <person name="Linnane J.D."/>
            <person name="Pitts N.L."/>
            <person name="Mykles D.L."/>
            <person name="Maclea K.S."/>
        </authorList>
    </citation>
    <scope>NUCLEOTIDE SEQUENCE [LARGE SCALE GENOMIC DNA]</scope>
    <source>
        <strain evidence="8 9">ATCC 33336</strain>
    </source>
</reference>
<dbReference type="InterPro" id="IPR038488">
    <property type="entry name" value="Integrase_DNA-bd_sf"/>
</dbReference>
<dbReference type="PROSITE" id="PS51900">
    <property type="entry name" value="CB"/>
    <property type="match status" value="1"/>
</dbReference>
<keyword evidence="2" id="KW-0229">DNA integration</keyword>
<evidence type="ECO:0000313" key="8">
    <source>
        <dbReference type="EMBL" id="OPX56518.1"/>
    </source>
</evidence>
<dbReference type="STRING" id="64969.SAMN02745127_01844"/>
<dbReference type="AlphaFoldDB" id="A0A1T4QCM6"/>
<keyword evidence="3 5" id="KW-0238">DNA-binding</keyword>
<dbReference type="InterPro" id="IPR025166">
    <property type="entry name" value="Integrase_DNA_bind_dom"/>
</dbReference>
<evidence type="ECO:0000256" key="2">
    <source>
        <dbReference type="ARBA" id="ARBA00022908"/>
    </source>
</evidence>
<dbReference type="Gene3D" id="1.10.150.130">
    <property type="match status" value="1"/>
</dbReference>
<dbReference type="InterPro" id="IPR013762">
    <property type="entry name" value="Integrase-like_cat_sf"/>
</dbReference>
<dbReference type="Pfam" id="PF13356">
    <property type="entry name" value="Arm-DNA-bind_3"/>
    <property type="match status" value="1"/>
</dbReference>
<evidence type="ECO:0000256" key="5">
    <source>
        <dbReference type="PROSITE-ProRule" id="PRU01248"/>
    </source>
</evidence>